<dbReference type="WBParaSite" id="PSU_v2.g6443.t1">
    <property type="protein sequence ID" value="PSU_v2.g6443.t1"/>
    <property type="gene ID" value="PSU_v2.g6443"/>
</dbReference>
<evidence type="ECO:0000256" key="3">
    <source>
        <dbReference type="ARBA" id="ARBA00022679"/>
    </source>
</evidence>
<keyword evidence="4" id="KW-0548">Nucleotidyltransferase</keyword>
<keyword evidence="7" id="KW-0238">DNA-binding</keyword>
<dbReference type="GO" id="GO:0000166">
    <property type="term" value="F:nucleotide binding"/>
    <property type="evidence" value="ECO:0007669"/>
    <property type="project" value="InterPro"/>
</dbReference>
<evidence type="ECO:0000313" key="11">
    <source>
        <dbReference type="WBParaSite" id="PSU_v2.g6443.t1"/>
    </source>
</evidence>
<dbReference type="GO" id="GO:0003887">
    <property type="term" value="F:DNA-directed DNA polymerase activity"/>
    <property type="evidence" value="ECO:0007669"/>
    <property type="project" value="UniProtKB-KW"/>
</dbReference>
<dbReference type="GO" id="GO:0003677">
    <property type="term" value="F:DNA binding"/>
    <property type="evidence" value="ECO:0007669"/>
    <property type="project" value="UniProtKB-KW"/>
</dbReference>
<name>A0A914Z3G8_9BILA</name>
<dbReference type="PANTHER" id="PTHR33568:SF3">
    <property type="entry name" value="DNA-DIRECTED DNA POLYMERASE"/>
    <property type="match status" value="1"/>
</dbReference>
<evidence type="ECO:0000259" key="9">
    <source>
        <dbReference type="Pfam" id="PF03175"/>
    </source>
</evidence>
<keyword evidence="6" id="KW-0239">DNA-directed DNA polymerase</keyword>
<evidence type="ECO:0000256" key="4">
    <source>
        <dbReference type="ARBA" id="ARBA00022695"/>
    </source>
</evidence>
<feature type="domain" description="DNA-directed DNA polymerase family B mitochondria/virus" evidence="9">
    <location>
        <begin position="22"/>
        <end position="202"/>
    </location>
</feature>
<dbReference type="Pfam" id="PF03175">
    <property type="entry name" value="DNA_pol_B_2"/>
    <property type="match status" value="1"/>
</dbReference>
<evidence type="ECO:0000256" key="8">
    <source>
        <dbReference type="ARBA" id="ARBA00049244"/>
    </source>
</evidence>
<organism evidence="10 11">
    <name type="scientific">Panagrolaimus superbus</name>
    <dbReference type="NCBI Taxonomy" id="310955"/>
    <lineage>
        <taxon>Eukaryota</taxon>
        <taxon>Metazoa</taxon>
        <taxon>Ecdysozoa</taxon>
        <taxon>Nematoda</taxon>
        <taxon>Chromadorea</taxon>
        <taxon>Rhabditida</taxon>
        <taxon>Tylenchina</taxon>
        <taxon>Panagrolaimomorpha</taxon>
        <taxon>Panagrolaimoidea</taxon>
        <taxon>Panagrolaimidae</taxon>
        <taxon>Panagrolaimus</taxon>
    </lineage>
</organism>
<dbReference type="Proteomes" id="UP000887577">
    <property type="component" value="Unplaced"/>
</dbReference>
<dbReference type="EC" id="2.7.7.7" evidence="2"/>
<comment type="similarity">
    <text evidence="1">Belongs to the DNA polymerase type-B family.</text>
</comment>
<evidence type="ECO:0000313" key="10">
    <source>
        <dbReference type="Proteomes" id="UP000887577"/>
    </source>
</evidence>
<dbReference type="GO" id="GO:0006260">
    <property type="term" value="P:DNA replication"/>
    <property type="evidence" value="ECO:0007669"/>
    <property type="project" value="UniProtKB-KW"/>
</dbReference>
<evidence type="ECO:0000256" key="2">
    <source>
        <dbReference type="ARBA" id="ARBA00012417"/>
    </source>
</evidence>
<accession>A0A914Z3G8</accession>
<proteinExistence type="inferred from homology"/>
<evidence type="ECO:0000256" key="5">
    <source>
        <dbReference type="ARBA" id="ARBA00022705"/>
    </source>
</evidence>
<dbReference type="InterPro" id="IPR004868">
    <property type="entry name" value="DNA-dir_DNA_pol_B_mt/vir"/>
</dbReference>
<keyword evidence="5" id="KW-0235">DNA replication</keyword>
<protein>
    <recommendedName>
        <fullName evidence="2">DNA-directed DNA polymerase</fullName>
        <ecNumber evidence="2">2.7.7.7</ecNumber>
    </recommendedName>
</protein>
<reference evidence="11" key="1">
    <citation type="submission" date="2022-11" db="UniProtKB">
        <authorList>
            <consortium name="WormBaseParasite"/>
        </authorList>
    </citation>
    <scope>IDENTIFICATION</scope>
</reference>
<evidence type="ECO:0000256" key="7">
    <source>
        <dbReference type="ARBA" id="ARBA00023125"/>
    </source>
</evidence>
<dbReference type="AlphaFoldDB" id="A0A914Z3G8"/>
<evidence type="ECO:0000256" key="1">
    <source>
        <dbReference type="ARBA" id="ARBA00005755"/>
    </source>
</evidence>
<keyword evidence="3" id="KW-0808">Transferase</keyword>
<dbReference type="PANTHER" id="PTHR33568">
    <property type="entry name" value="DNA POLYMERASE"/>
    <property type="match status" value="1"/>
</dbReference>
<evidence type="ECO:0000256" key="6">
    <source>
        <dbReference type="ARBA" id="ARBA00022932"/>
    </source>
</evidence>
<dbReference type="InterPro" id="IPR043502">
    <property type="entry name" value="DNA/RNA_pol_sf"/>
</dbReference>
<dbReference type="SUPFAM" id="SSF56672">
    <property type="entry name" value="DNA/RNA polymerases"/>
    <property type="match status" value="1"/>
</dbReference>
<sequence length="313" mass="35649">MKEDDSIKKWVESRPDTSCIDLRASLQGGRTGPSRLSAKSVVGKEIIKYFDICSLYPFICSFFDLPIHHPRIVAGSQPYRTPEDVPFGLIKCKVLAPNQKIPTLGVKRHSMLIFANCNKCIELYGKPDKKKPKKNVGRISCTCTDEEREMVVTVTSEELKFAMMTGTVVKEVYHSLEYDKTSNKIFLPFIQSFLKIKTESSHPPADFNTYEGKRRFVDTYKSLYGITIDPENCAFNPGKRFISKIFLNSIWGRFSFQANQAEKDIITPQEFVALTKDETVFDLAAFEFEDNVLMANYKRDVNFIVAAAFYASN</sequence>
<keyword evidence="10" id="KW-1185">Reference proteome</keyword>
<comment type="catalytic activity">
    <reaction evidence="8">
        <text>DNA(n) + a 2'-deoxyribonucleoside 5'-triphosphate = DNA(n+1) + diphosphate</text>
        <dbReference type="Rhea" id="RHEA:22508"/>
        <dbReference type="Rhea" id="RHEA-COMP:17339"/>
        <dbReference type="Rhea" id="RHEA-COMP:17340"/>
        <dbReference type="ChEBI" id="CHEBI:33019"/>
        <dbReference type="ChEBI" id="CHEBI:61560"/>
        <dbReference type="ChEBI" id="CHEBI:173112"/>
        <dbReference type="EC" id="2.7.7.7"/>
    </reaction>
</comment>